<dbReference type="AlphaFoldDB" id="A0A0L6UYP5"/>
<evidence type="ECO:0000313" key="2">
    <source>
        <dbReference type="Proteomes" id="UP000037035"/>
    </source>
</evidence>
<dbReference type="Proteomes" id="UP000037035">
    <property type="component" value="Unassembled WGS sequence"/>
</dbReference>
<evidence type="ECO:0000313" key="1">
    <source>
        <dbReference type="EMBL" id="KNZ52995.1"/>
    </source>
</evidence>
<accession>A0A0L6UYP5</accession>
<comment type="caution">
    <text evidence="1">The sequence shown here is derived from an EMBL/GenBank/DDBJ whole genome shotgun (WGS) entry which is preliminary data.</text>
</comment>
<dbReference type="VEuPathDB" id="FungiDB:VP01_3376g1"/>
<proteinExistence type="predicted"/>
<sequence>VSKDPWIGKQQYGHIFWEWITNLYHKARPKPKKPVNRINNLGLPSEYNLSQKFQSKQSSPQGSAKPSSLLFLRGPGNSFQISLKLSQIVQVAKME</sequence>
<feature type="non-terminal residue" evidence="1">
    <location>
        <position position="1"/>
    </location>
</feature>
<protein>
    <submittedName>
        <fullName evidence="1">Uncharacterized protein</fullName>
    </submittedName>
</protein>
<keyword evidence="2" id="KW-1185">Reference proteome</keyword>
<dbReference type="EMBL" id="LAVV01008364">
    <property type="protein sequence ID" value="KNZ52995.1"/>
    <property type="molecule type" value="Genomic_DNA"/>
</dbReference>
<name>A0A0L6UYP5_9BASI</name>
<gene>
    <name evidence="1" type="ORF">VP01_3376g1</name>
</gene>
<organism evidence="1 2">
    <name type="scientific">Puccinia sorghi</name>
    <dbReference type="NCBI Taxonomy" id="27349"/>
    <lineage>
        <taxon>Eukaryota</taxon>
        <taxon>Fungi</taxon>
        <taxon>Dikarya</taxon>
        <taxon>Basidiomycota</taxon>
        <taxon>Pucciniomycotina</taxon>
        <taxon>Pucciniomycetes</taxon>
        <taxon>Pucciniales</taxon>
        <taxon>Pucciniaceae</taxon>
        <taxon>Puccinia</taxon>
    </lineage>
</organism>
<reference evidence="1 2" key="1">
    <citation type="submission" date="2015-08" db="EMBL/GenBank/DDBJ databases">
        <title>Next Generation Sequencing and Analysis of the Genome of Puccinia sorghi L Schw, the Causal Agent of Maize Common Rust.</title>
        <authorList>
            <person name="Rochi L."/>
            <person name="Burguener G."/>
            <person name="Darino M."/>
            <person name="Turjanski A."/>
            <person name="Kreff E."/>
            <person name="Dieguez M.J."/>
            <person name="Sacco F."/>
        </authorList>
    </citation>
    <scope>NUCLEOTIDE SEQUENCE [LARGE SCALE GENOMIC DNA]</scope>
    <source>
        <strain evidence="1 2">RO10H11247</strain>
    </source>
</reference>